<sequence>MIELFQESLATHNLPLTALLGMVVLYWLLVMIGAFDFDLDLFDGGADTPDLSSPHSGGTLGGAMLSAGRFFGFAQVPIAIWGSFFVLFLWLFGLILNYRLNGAPGDRSLTTAALLLVPGCIGSLALTKLVTLPVGKFFGAMADADSESLIIQGQVGIVTTTSLDERYGQVQVAQGGAPALVNARLHTGPDSLQKGDRIRVLEASPDGSFYYVEPLPTNPLP</sequence>
<dbReference type="Proteomes" id="UP000295662">
    <property type="component" value="Unassembled WGS sequence"/>
</dbReference>
<proteinExistence type="predicted"/>
<name>A0A4R7S072_9BACT</name>
<dbReference type="OrthoDB" id="2112507at2"/>
<feature type="transmembrane region" description="Helical" evidence="1">
    <location>
        <begin position="108"/>
        <end position="126"/>
    </location>
</feature>
<gene>
    <name evidence="2" type="ORF">EI77_02177</name>
</gene>
<evidence type="ECO:0000256" key="1">
    <source>
        <dbReference type="SAM" id="Phobius"/>
    </source>
</evidence>
<evidence type="ECO:0000313" key="3">
    <source>
        <dbReference type="Proteomes" id="UP000295662"/>
    </source>
</evidence>
<keyword evidence="1" id="KW-0812">Transmembrane</keyword>
<organism evidence="2 3">
    <name type="scientific">Prosthecobacter fusiformis</name>
    <dbReference type="NCBI Taxonomy" id="48464"/>
    <lineage>
        <taxon>Bacteria</taxon>
        <taxon>Pseudomonadati</taxon>
        <taxon>Verrucomicrobiota</taxon>
        <taxon>Verrucomicrobiia</taxon>
        <taxon>Verrucomicrobiales</taxon>
        <taxon>Verrucomicrobiaceae</taxon>
        <taxon>Prosthecobacter</taxon>
    </lineage>
</organism>
<feature type="transmembrane region" description="Helical" evidence="1">
    <location>
        <begin position="78"/>
        <end position="96"/>
    </location>
</feature>
<keyword evidence="1" id="KW-0472">Membrane</keyword>
<keyword evidence="3" id="KW-1185">Reference proteome</keyword>
<dbReference type="AlphaFoldDB" id="A0A4R7S072"/>
<reference evidence="2 3" key="1">
    <citation type="submission" date="2019-03" db="EMBL/GenBank/DDBJ databases">
        <title>Genomic Encyclopedia of Archaeal and Bacterial Type Strains, Phase II (KMG-II): from individual species to whole genera.</title>
        <authorList>
            <person name="Goeker M."/>
        </authorList>
    </citation>
    <scope>NUCLEOTIDE SEQUENCE [LARGE SCALE GENOMIC DNA]</scope>
    <source>
        <strain evidence="2 3">ATCC 25309</strain>
    </source>
</reference>
<protein>
    <recommendedName>
        <fullName evidence="4">Membrane protein implicated in regulation of membrane protease activity</fullName>
    </recommendedName>
</protein>
<accession>A0A4R7S072</accession>
<feature type="transmembrane region" description="Helical" evidence="1">
    <location>
        <begin position="12"/>
        <end position="35"/>
    </location>
</feature>
<keyword evidence="1" id="KW-1133">Transmembrane helix</keyword>
<evidence type="ECO:0008006" key="4">
    <source>
        <dbReference type="Google" id="ProtNLM"/>
    </source>
</evidence>
<dbReference type="EMBL" id="SOCA01000003">
    <property type="protein sequence ID" value="TDU71059.1"/>
    <property type="molecule type" value="Genomic_DNA"/>
</dbReference>
<dbReference type="RefSeq" id="WP_133795251.1">
    <property type="nucleotide sequence ID" value="NZ_SOCA01000003.1"/>
</dbReference>
<evidence type="ECO:0000313" key="2">
    <source>
        <dbReference type="EMBL" id="TDU71059.1"/>
    </source>
</evidence>
<comment type="caution">
    <text evidence="2">The sequence shown here is derived from an EMBL/GenBank/DDBJ whole genome shotgun (WGS) entry which is preliminary data.</text>
</comment>